<evidence type="ECO:0000313" key="5">
    <source>
        <dbReference type="EMBL" id="SVA52781.1"/>
    </source>
</evidence>
<dbReference type="GO" id="GO:0008817">
    <property type="term" value="F:corrinoid adenosyltransferase activity"/>
    <property type="evidence" value="ECO:0007669"/>
    <property type="project" value="TreeGrafter"/>
</dbReference>
<proteinExistence type="predicted"/>
<keyword evidence="2" id="KW-0547">Nucleotide-binding</keyword>
<dbReference type="InterPro" id="IPR036451">
    <property type="entry name" value="CblAdoTrfase-like_sf"/>
</dbReference>
<dbReference type="InterPro" id="IPR016030">
    <property type="entry name" value="CblAdoTrfase-like"/>
</dbReference>
<evidence type="ECO:0000256" key="3">
    <source>
        <dbReference type="ARBA" id="ARBA00022840"/>
    </source>
</evidence>
<keyword evidence="3" id="KW-0067">ATP-binding</keyword>
<reference evidence="5" key="1">
    <citation type="submission" date="2018-05" db="EMBL/GenBank/DDBJ databases">
        <authorList>
            <person name="Lanie J.A."/>
            <person name="Ng W.-L."/>
            <person name="Kazmierczak K.M."/>
            <person name="Andrzejewski T.M."/>
            <person name="Davidsen T.M."/>
            <person name="Wayne K.J."/>
            <person name="Tettelin H."/>
            <person name="Glass J.I."/>
            <person name="Rusch D."/>
            <person name="Podicherti R."/>
            <person name="Tsui H.-C.T."/>
            <person name="Winkler M.E."/>
        </authorList>
    </citation>
    <scope>NUCLEOTIDE SEQUENCE</scope>
</reference>
<dbReference type="NCBIfam" id="TIGR00636">
    <property type="entry name" value="PduO_Nterm"/>
    <property type="match status" value="1"/>
</dbReference>
<dbReference type="PANTHER" id="PTHR12213">
    <property type="entry name" value="CORRINOID ADENOSYLTRANSFERASE"/>
    <property type="match status" value="1"/>
</dbReference>
<evidence type="ECO:0000259" key="4">
    <source>
        <dbReference type="Pfam" id="PF01923"/>
    </source>
</evidence>
<dbReference type="EMBL" id="UINC01012034">
    <property type="protein sequence ID" value="SVA52781.1"/>
    <property type="molecule type" value="Genomic_DNA"/>
</dbReference>
<keyword evidence="1" id="KW-0808">Transferase</keyword>
<dbReference type="InterPro" id="IPR029499">
    <property type="entry name" value="PduO-typ"/>
</dbReference>
<organism evidence="5">
    <name type="scientific">marine metagenome</name>
    <dbReference type="NCBI Taxonomy" id="408172"/>
    <lineage>
        <taxon>unclassified sequences</taxon>
        <taxon>metagenomes</taxon>
        <taxon>ecological metagenomes</taxon>
    </lineage>
</organism>
<dbReference type="Pfam" id="PF01923">
    <property type="entry name" value="Cob_adeno_trans"/>
    <property type="match status" value="1"/>
</dbReference>
<protein>
    <recommendedName>
        <fullName evidence="4">Cobalamin adenosyltransferase-like domain-containing protein</fullName>
    </recommendedName>
</protein>
<dbReference type="Gene3D" id="1.20.1200.10">
    <property type="entry name" value="Cobalamin adenosyltransferase-like"/>
    <property type="match status" value="1"/>
</dbReference>
<evidence type="ECO:0000256" key="2">
    <source>
        <dbReference type="ARBA" id="ARBA00022741"/>
    </source>
</evidence>
<feature type="domain" description="Cobalamin adenosyltransferase-like" evidence="4">
    <location>
        <begin position="7"/>
        <end position="174"/>
    </location>
</feature>
<dbReference type="PANTHER" id="PTHR12213:SF0">
    <property type="entry name" value="CORRINOID ADENOSYLTRANSFERASE MMAB"/>
    <property type="match status" value="1"/>
</dbReference>
<dbReference type="GO" id="GO:0005524">
    <property type="term" value="F:ATP binding"/>
    <property type="evidence" value="ECO:0007669"/>
    <property type="project" value="UniProtKB-KW"/>
</dbReference>
<evidence type="ECO:0000256" key="1">
    <source>
        <dbReference type="ARBA" id="ARBA00022679"/>
    </source>
</evidence>
<dbReference type="AlphaFoldDB" id="A0A381WKF9"/>
<accession>A0A381WKF9</accession>
<name>A0A381WKF9_9ZZZZ</name>
<gene>
    <name evidence="5" type="ORF">METZ01_LOCUS105635</name>
</gene>
<dbReference type="SUPFAM" id="SSF89028">
    <property type="entry name" value="Cobalamin adenosyltransferase-like"/>
    <property type="match status" value="1"/>
</dbReference>
<sequence length="192" mass="21466">MSKRKSLYTKYGDTGTTNLLYGGRVSKASLQCEAYGAVDEATSALGLARALSEDLVIQSTLKDIEIDLFTVAAELATDPKKYQMFKKYFRPVTAEMTHHVEALIDEFHAKIDLPRSFIIPGGSAASAAIDLGRTTIRRAERNTVRLVAHSKLTNPEILKYLNRIGDLLFIIARYQDRDALMEKLSDENPRIQ</sequence>